<feature type="transmembrane region" description="Helical" evidence="2">
    <location>
        <begin position="356"/>
        <end position="381"/>
    </location>
</feature>
<evidence type="ECO:0000313" key="3">
    <source>
        <dbReference type="EMBL" id="KUJ15365.1"/>
    </source>
</evidence>
<accession>A0A194X5B6</accession>
<gene>
    <name evidence="3" type="ORF">LY89DRAFT_619257</name>
</gene>
<dbReference type="GeneID" id="28820589"/>
<proteinExistence type="predicted"/>
<dbReference type="Proteomes" id="UP000070700">
    <property type="component" value="Unassembled WGS sequence"/>
</dbReference>
<dbReference type="KEGG" id="psco:LY89DRAFT_619257"/>
<keyword evidence="2" id="KW-1133">Transmembrane helix</keyword>
<keyword evidence="2" id="KW-0472">Membrane</keyword>
<reference evidence="3 4" key="1">
    <citation type="submission" date="2015-10" db="EMBL/GenBank/DDBJ databases">
        <title>Full genome of DAOMC 229536 Phialocephala scopiformis, a fungal endophyte of spruce producing the potent anti-insectan compound rugulosin.</title>
        <authorList>
            <consortium name="DOE Joint Genome Institute"/>
            <person name="Walker A.K."/>
            <person name="Frasz S.L."/>
            <person name="Seifert K.A."/>
            <person name="Miller J.D."/>
            <person name="Mondo S.J."/>
            <person name="Labutti K."/>
            <person name="Lipzen A."/>
            <person name="Dockter R."/>
            <person name="Kennedy M."/>
            <person name="Grigoriev I.V."/>
            <person name="Spatafora J.W."/>
        </authorList>
    </citation>
    <scope>NUCLEOTIDE SEQUENCE [LARGE SCALE GENOMIC DNA]</scope>
    <source>
        <strain evidence="3 4">CBS 120377</strain>
    </source>
</reference>
<feature type="transmembrane region" description="Helical" evidence="2">
    <location>
        <begin position="266"/>
        <end position="292"/>
    </location>
</feature>
<evidence type="ECO:0000313" key="4">
    <source>
        <dbReference type="Proteomes" id="UP000070700"/>
    </source>
</evidence>
<dbReference type="OrthoDB" id="3357002at2759"/>
<evidence type="ECO:0000256" key="2">
    <source>
        <dbReference type="SAM" id="Phobius"/>
    </source>
</evidence>
<evidence type="ECO:0000256" key="1">
    <source>
        <dbReference type="SAM" id="MobiDB-lite"/>
    </source>
</evidence>
<dbReference type="AlphaFoldDB" id="A0A194X5B6"/>
<dbReference type="EMBL" id="KQ947418">
    <property type="protein sequence ID" value="KUJ15365.1"/>
    <property type="molecule type" value="Genomic_DNA"/>
</dbReference>
<feature type="transmembrane region" description="Helical" evidence="2">
    <location>
        <begin position="169"/>
        <end position="189"/>
    </location>
</feature>
<name>A0A194X5B6_MOLSC</name>
<dbReference type="PANTHER" id="PTHR35184">
    <property type="entry name" value="YALI0C10208P"/>
    <property type="match status" value="1"/>
</dbReference>
<dbReference type="Pfam" id="PF11309">
    <property type="entry name" value="DUF3112"/>
    <property type="match status" value="1"/>
</dbReference>
<keyword evidence="4" id="KW-1185">Reference proteome</keyword>
<feature type="transmembrane region" description="Helical" evidence="2">
    <location>
        <begin position="393"/>
        <end position="411"/>
    </location>
</feature>
<keyword evidence="2" id="KW-0812">Transmembrane</keyword>
<organism evidence="3 4">
    <name type="scientific">Mollisia scopiformis</name>
    <name type="common">Conifer needle endophyte fungus</name>
    <name type="synonym">Phialocephala scopiformis</name>
    <dbReference type="NCBI Taxonomy" id="149040"/>
    <lineage>
        <taxon>Eukaryota</taxon>
        <taxon>Fungi</taxon>
        <taxon>Dikarya</taxon>
        <taxon>Ascomycota</taxon>
        <taxon>Pezizomycotina</taxon>
        <taxon>Leotiomycetes</taxon>
        <taxon>Helotiales</taxon>
        <taxon>Mollisiaceae</taxon>
        <taxon>Mollisia</taxon>
    </lineage>
</organism>
<feature type="transmembrane region" description="Helical" evidence="2">
    <location>
        <begin position="231"/>
        <end position="254"/>
    </location>
</feature>
<dbReference type="InterPro" id="IPR021460">
    <property type="entry name" value="DUF3112"/>
</dbReference>
<feature type="compositionally biased region" description="Basic and acidic residues" evidence="1">
    <location>
        <begin position="579"/>
        <end position="593"/>
    </location>
</feature>
<feature type="region of interest" description="Disordered" evidence="1">
    <location>
        <begin position="545"/>
        <end position="593"/>
    </location>
</feature>
<feature type="transmembrane region" description="Helical" evidence="2">
    <location>
        <begin position="312"/>
        <end position="335"/>
    </location>
</feature>
<protein>
    <submittedName>
        <fullName evidence="3">Uncharacterized protein</fullName>
    </submittedName>
</protein>
<dbReference type="RefSeq" id="XP_018069720.1">
    <property type="nucleotide sequence ID" value="XM_018210863.1"/>
</dbReference>
<sequence>MGNRSSTLVATTTVTSIRTATPAVVTSTLSLISSVSVIPAATSSIPTVTTSVTSLLSTQIPPAPAVQTVLVTLTPSATTVTKVSTEAPTTTIVVQQEAPATLVGLAAGRLENGLSGTSSSLLTMASASSSPTPTGLATAGIVISGKKAVGPFAPQEAILGGIPTTSLDLPLSAVFLVLFLIGAATHFSIHEYNGKRSHKFHLSDAVFDFCMVRTVTMTMRIVWAFRPSNNSVVLAALIFENAGVVVLFAVNVIFTQRIIRALNPNLGWHPIFSGFITAIIISVPMIIVWNIVNLTVEFFTLNAHSIKVVKDLLLFGSCWTLFLSLFPILFVGFLAPSNPLGNKIENFGLGSFMSKVVILISASALLFVGAVVRLVAAVQVHPKDAPGPIDSKLVFYLTGFTLEIIVIYMYAISRIDLRFWVPNGSSQPGDYLKAKSGFRLSSEDEEALFQEVDFKMRFSSGTDLPRDTKPQGMWDSDDTSARWRPVSGPRWQDMAVDRSNATREQVRQAIYDLKLNSELVGEPVNVGDKEELLVYAFRCRKGSFSDNGERRGSGGSATLRGSGIRVPKKILPPRSESWAAKDRATPERMREMI</sequence>
<dbReference type="PANTHER" id="PTHR35184:SF1">
    <property type="entry name" value="INTEGRAL MEMBRANE PROTEIN"/>
    <property type="match status" value="1"/>
</dbReference>
<dbReference type="InParanoid" id="A0A194X5B6"/>